<dbReference type="EMBL" id="JABXWP010000005">
    <property type="protein sequence ID" value="NVO87901.1"/>
    <property type="molecule type" value="Genomic_DNA"/>
</dbReference>
<dbReference type="Proteomes" id="UP000189067">
    <property type="component" value="Unassembled WGS sequence"/>
</dbReference>
<dbReference type="GO" id="GO:0098796">
    <property type="term" value="C:membrane protein complex"/>
    <property type="evidence" value="ECO:0007669"/>
    <property type="project" value="UniProtKB-ARBA"/>
</dbReference>
<evidence type="ECO:0000313" key="16">
    <source>
        <dbReference type="Proteomes" id="UP000552935"/>
    </source>
</evidence>
<reference evidence="8 16" key="5">
    <citation type="submission" date="2020-07" db="EMBL/GenBank/DDBJ databases">
        <title>Organ Donor 1.</title>
        <authorList>
            <person name="Marsh A.J."/>
            <person name="Azcarate-Peril M.A."/>
        </authorList>
    </citation>
    <scope>NUCLEOTIDE SEQUENCE [LARGE SCALE GENOMIC DNA]</scope>
    <source>
        <strain evidence="8 16">AMC0712</strain>
    </source>
</reference>
<dbReference type="Proteomes" id="UP000307517">
    <property type="component" value="Unassembled WGS sequence"/>
</dbReference>
<evidence type="ECO:0000256" key="5">
    <source>
        <dbReference type="ARBA" id="ARBA00022970"/>
    </source>
</evidence>
<keyword evidence="3" id="KW-0547">Nucleotide-binding</keyword>
<accession>A0A0D6UAF6</accession>
<evidence type="ECO:0000256" key="2">
    <source>
        <dbReference type="ARBA" id="ARBA00022448"/>
    </source>
</evidence>
<evidence type="ECO:0000259" key="6">
    <source>
        <dbReference type="PROSITE" id="PS50893"/>
    </source>
</evidence>
<dbReference type="RefSeq" id="WP_005690219.1">
    <property type="nucleotide sequence ID" value="NZ_CABFNI010000023.1"/>
</dbReference>
<gene>
    <name evidence="9" type="ORF">BWR10_00625</name>
    <name evidence="10" type="ORF">CYJ91_05805</name>
    <name evidence="11" type="ORF">E6L36_14245</name>
    <name evidence="8" type="ORF">H0N82_01895</name>
    <name evidence="7" type="ORF">HWN39_05225</name>
</gene>
<evidence type="ECO:0000313" key="9">
    <source>
        <dbReference type="EMBL" id="ONN76036.1"/>
    </source>
</evidence>
<dbReference type="FunFam" id="3.40.50.300:FF:000032">
    <property type="entry name" value="Export ABC transporter ATP-binding protein"/>
    <property type="match status" value="1"/>
</dbReference>
<dbReference type="InterPro" id="IPR017871">
    <property type="entry name" value="ABC_transporter-like_CS"/>
</dbReference>
<keyword evidence="5" id="KW-0029">Amino-acid transport</keyword>
<evidence type="ECO:0000313" key="14">
    <source>
        <dbReference type="Proteomes" id="UP000307517"/>
    </source>
</evidence>
<dbReference type="EMBL" id="JACCKI010000001">
    <property type="protein sequence ID" value="NZA03899.1"/>
    <property type="molecule type" value="Genomic_DNA"/>
</dbReference>
<dbReference type="PROSITE" id="PS50893">
    <property type="entry name" value="ABC_TRANSPORTER_2"/>
    <property type="match status" value="1"/>
</dbReference>
<evidence type="ECO:0000313" key="10">
    <source>
        <dbReference type="EMBL" id="PLA57319.1"/>
    </source>
</evidence>
<keyword evidence="4 8" id="KW-0067">ATP-binding</keyword>
<comment type="similarity">
    <text evidence="1">Belongs to the ABC transporter superfamily.</text>
</comment>
<dbReference type="GO" id="GO:0005524">
    <property type="term" value="F:ATP binding"/>
    <property type="evidence" value="ECO:0007669"/>
    <property type="project" value="UniProtKB-KW"/>
</dbReference>
<reference evidence="11 14" key="3">
    <citation type="submission" date="2019-04" db="EMBL/GenBank/DDBJ databases">
        <title>Genome Announcement to Ensure Probiotic Safety of Lactobacillus rhamnosus UBLR-58.</title>
        <authorList>
            <person name="Sulthana A."/>
            <person name="Lakshmi S.G."/>
            <person name="Madempudi R.S."/>
        </authorList>
    </citation>
    <scope>NUCLEOTIDE SEQUENCE [LARGE SCALE GENOMIC DNA]</scope>
    <source>
        <strain evidence="11 14">UBLR-58</strain>
    </source>
</reference>
<dbReference type="Proteomes" id="UP000542889">
    <property type="component" value="Unassembled WGS sequence"/>
</dbReference>
<dbReference type="Proteomes" id="UP000234212">
    <property type="component" value="Unassembled WGS sequence"/>
</dbReference>
<organism evidence="8 16">
    <name type="scientific">Lacticaseibacillus rhamnosus</name>
    <name type="common">Lactobacillus rhamnosus</name>
    <dbReference type="NCBI Taxonomy" id="47715"/>
    <lineage>
        <taxon>Bacteria</taxon>
        <taxon>Bacillati</taxon>
        <taxon>Bacillota</taxon>
        <taxon>Bacilli</taxon>
        <taxon>Lactobacillales</taxon>
        <taxon>Lactobacillaceae</taxon>
        <taxon>Lacticaseibacillus</taxon>
    </lineage>
</organism>
<protein>
    <submittedName>
        <fullName evidence="8 9">ABC transporter ATP-binding protein</fullName>
    </submittedName>
</protein>
<dbReference type="EMBL" id="SSHM01000001">
    <property type="protein sequence ID" value="THC81421.1"/>
    <property type="molecule type" value="Genomic_DNA"/>
</dbReference>
<name>A0A0D6UAF6_LACRH</name>
<dbReference type="SUPFAM" id="SSF52540">
    <property type="entry name" value="P-loop containing nucleoside triphosphate hydrolases"/>
    <property type="match status" value="1"/>
</dbReference>
<dbReference type="CDD" id="cd03255">
    <property type="entry name" value="ABC_MJ0796_LolCDE_FtsE"/>
    <property type="match status" value="1"/>
</dbReference>
<feature type="domain" description="ABC transporter" evidence="6">
    <location>
        <begin position="5"/>
        <end position="234"/>
    </location>
</feature>
<dbReference type="InterPro" id="IPR003593">
    <property type="entry name" value="AAA+_ATPase"/>
</dbReference>
<comment type="caution">
    <text evidence="8">The sequence shown here is derived from an EMBL/GenBank/DDBJ whole genome shotgun (WGS) entry which is preliminary data.</text>
</comment>
<dbReference type="InterPro" id="IPR003439">
    <property type="entry name" value="ABC_transporter-like_ATP-bd"/>
</dbReference>
<dbReference type="InterPro" id="IPR017911">
    <property type="entry name" value="MacB-like_ATP-bd"/>
</dbReference>
<evidence type="ECO:0000313" key="15">
    <source>
        <dbReference type="Proteomes" id="UP000542889"/>
    </source>
</evidence>
<dbReference type="InterPro" id="IPR027417">
    <property type="entry name" value="P-loop_NTPase"/>
</dbReference>
<reference evidence="9 12" key="1">
    <citation type="submission" date="2017-01" db="EMBL/GenBank/DDBJ databases">
        <title>In silico prediction, in vitro antibacterial spectrum and physicochemical properties of a putative bacteriocin produced by Lactobacillus rhamnosus strain L156.4.</title>
        <authorList>
            <person name="Silveira A.M."/>
            <person name="Monteiro A.S."/>
            <person name="Santos V.L."/>
            <person name="Nicoli J.R."/>
            <person name="Azevedo V."/>
            <person name="Soares S.C."/>
            <person name="Castro-Oliveira L."/>
            <person name="Dias-Souza M.V."/>
            <person name="Nardi R.M."/>
        </authorList>
    </citation>
    <scope>NUCLEOTIDE SEQUENCE [LARGE SCALE GENOMIC DNA]</scope>
    <source>
        <strain evidence="9 12">L156.4</strain>
    </source>
</reference>
<evidence type="ECO:0000313" key="13">
    <source>
        <dbReference type="Proteomes" id="UP000234212"/>
    </source>
</evidence>
<dbReference type="PANTHER" id="PTHR42798">
    <property type="entry name" value="LIPOPROTEIN-RELEASING SYSTEM ATP-BINDING PROTEIN LOLD"/>
    <property type="match status" value="1"/>
</dbReference>
<evidence type="ECO:0000313" key="7">
    <source>
        <dbReference type="EMBL" id="NVO87901.1"/>
    </source>
</evidence>
<keyword evidence="2" id="KW-0813">Transport</keyword>
<dbReference type="SMART" id="SM00382">
    <property type="entry name" value="AAA"/>
    <property type="match status" value="1"/>
</dbReference>
<dbReference type="EMBL" id="PKJX01000002">
    <property type="protein sequence ID" value="PLA57319.1"/>
    <property type="molecule type" value="Genomic_DNA"/>
</dbReference>
<dbReference type="Pfam" id="PF00005">
    <property type="entry name" value="ABC_tran"/>
    <property type="match status" value="1"/>
</dbReference>
<dbReference type="GO" id="GO:0016887">
    <property type="term" value="F:ATP hydrolysis activity"/>
    <property type="evidence" value="ECO:0007669"/>
    <property type="project" value="InterPro"/>
</dbReference>
<proteinExistence type="inferred from homology"/>
<dbReference type="GO" id="GO:0022857">
    <property type="term" value="F:transmembrane transporter activity"/>
    <property type="evidence" value="ECO:0007669"/>
    <property type="project" value="UniProtKB-ARBA"/>
</dbReference>
<reference evidence="10 13" key="2">
    <citation type="submission" date="2017-12" db="EMBL/GenBank/DDBJ databases">
        <title>Phylogenetic diversity of female urinary microbiome.</title>
        <authorList>
            <person name="Thomas-White K."/>
            <person name="Wolfe A.J."/>
        </authorList>
    </citation>
    <scope>NUCLEOTIDE SEQUENCE [LARGE SCALE GENOMIC DNA]</scope>
    <source>
        <strain evidence="10 13">UMB0004</strain>
    </source>
</reference>
<dbReference type="EMBL" id="MTJY01000005">
    <property type="protein sequence ID" value="ONN76036.1"/>
    <property type="molecule type" value="Genomic_DNA"/>
</dbReference>
<evidence type="ECO:0000313" key="12">
    <source>
        <dbReference type="Proteomes" id="UP000189067"/>
    </source>
</evidence>
<reference evidence="7 15" key="4">
    <citation type="submission" date="2020-06" db="EMBL/GenBank/DDBJ databases">
        <title>Lactobacillus rhamnosus QC,genome.</title>
        <authorList>
            <person name="Yi H."/>
            <person name="Jin M."/>
        </authorList>
    </citation>
    <scope>NUCLEOTIDE SEQUENCE [LARGE SCALE GENOMIC DNA]</scope>
    <source>
        <strain evidence="7 15">QC</strain>
    </source>
</reference>
<dbReference type="GO" id="GO:0006865">
    <property type="term" value="P:amino acid transport"/>
    <property type="evidence" value="ECO:0007669"/>
    <property type="project" value="UniProtKB-KW"/>
</dbReference>
<evidence type="ECO:0000313" key="8">
    <source>
        <dbReference type="EMBL" id="NZA03899.1"/>
    </source>
</evidence>
<evidence type="ECO:0000256" key="4">
    <source>
        <dbReference type="ARBA" id="ARBA00022840"/>
    </source>
</evidence>
<sequence>MAKFITVKDETRQYGSGESTVYANHNVSFEINSGEITVILGASGAGKSTLLNILGGMDKATSGQVTVAGENISQYDARQLTTFRREQVGFVFQFYNLVPNLTALENVELASEIAPDALDPQKTLVDVGLGKRMNNFPAQLSGGEQQRVAIARAIAKNPSLLLADEPTGALDYKTGKSILKLFEDFSHQTDKNVIIVTHNSLIKPMADHVIEIHDGEVKDDYHNDQPTPVEQLKW</sequence>
<dbReference type="Proteomes" id="UP000552935">
    <property type="component" value="Unassembled WGS sequence"/>
</dbReference>
<dbReference type="GeneID" id="69830708"/>
<dbReference type="PANTHER" id="PTHR42798:SF2">
    <property type="entry name" value="ABC TRANSPORTER ATP-BINDING PROTEIN MG467-RELATED"/>
    <property type="match status" value="1"/>
</dbReference>
<dbReference type="PROSITE" id="PS00211">
    <property type="entry name" value="ABC_TRANSPORTER_1"/>
    <property type="match status" value="1"/>
</dbReference>
<dbReference type="eggNOG" id="COG1136">
    <property type="taxonomic scope" value="Bacteria"/>
</dbReference>
<dbReference type="Gene3D" id="3.40.50.300">
    <property type="entry name" value="P-loop containing nucleotide triphosphate hydrolases"/>
    <property type="match status" value="1"/>
</dbReference>
<evidence type="ECO:0000256" key="1">
    <source>
        <dbReference type="ARBA" id="ARBA00005417"/>
    </source>
</evidence>
<evidence type="ECO:0000256" key="3">
    <source>
        <dbReference type="ARBA" id="ARBA00022741"/>
    </source>
</evidence>
<evidence type="ECO:0000313" key="11">
    <source>
        <dbReference type="EMBL" id="THC81421.1"/>
    </source>
</evidence>
<dbReference type="AlphaFoldDB" id="A0A0D6UAF6"/>